<evidence type="ECO:0000256" key="2">
    <source>
        <dbReference type="ARBA" id="ARBA00022980"/>
    </source>
</evidence>
<dbReference type="GO" id="GO:0003735">
    <property type="term" value="F:structural constituent of ribosome"/>
    <property type="evidence" value="ECO:0007669"/>
    <property type="project" value="UniProtKB-UniRule"/>
</dbReference>
<evidence type="ECO:0000256" key="6">
    <source>
        <dbReference type="RuleBase" id="RU003870"/>
    </source>
</evidence>
<name>A0A1G2FGU9_9BACT</name>
<dbReference type="PROSITE" id="PS00525">
    <property type="entry name" value="RIBOSOMAL_L6_1"/>
    <property type="match status" value="1"/>
</dbReference>
<feature type="domain" description="Large ribosomal subunit protein uL6 alpha-beta" evidence="7">
    <location>
        <begin position="11"/>
        <end position="80"/>
    </location>
</feature>
<dbReference type="InterPro" id="IPR000702">
    <property type="entry name" value="Ribosomal_uL6-like"/>
</dbReference>
<feature type="domain" description="Large ribosomal subunit protein uL6 alpha-beta" evidence="7">
    <location>
        <begin position="91"/>
        <end position="163"/>
    </location>
</feature>
<reference evidence="8 9" key="1">
    <citation type="journal article" date="2016" name="Nat. Commun.">
        <title>Thousands of microbial genomes shed light on interconnected biogeochemical processes in an aquifer system.</title>
        <authorList>
            <person name="Anantharaman K."/>
            <person name="Brown C.T."/>
            <person name="Hug L.A."/>
            <person name="Sharon I."/>
            <person name="Castelle C.J."/>
            <person name="Probst A.J."/>
            <person name="Thomas B.C."/>
            <person name="Singh A."/>
            <person name="Wilkins M.J."/>
            <person name="Karaoz U."/>
            <person name="Brodie E.L."/>
            <person name="Williams K.H."/>
            <person name="Hubbard S.S."/>
            <person name="Banfield J.F."/>
        </authorList>
    </citation>
    <scope>NUCLEOTIDE SEQUENCE [LARGE SCALE GENOMIC DNA]</scope>
</reference>
<keyword evidence="2 4" id="KW-0689">Ribosomal protein</keyword>
<dbReference type="STRING" id="1801997.A3J64_01415"/>
<dbReference type="NCBIfam" id="TIGR03654">
    <property type="entry name" value="L6_bact"/>
    <property type="match status" value="1"/>
</dbReference>
<comment type="subunit">
    <text evidence="4">Part of the 50S ribosomal subunit.</text>
</comment>
<dbReference type="PRINTS" id="PR00059">
    <property type="entry name" value="RIBOSOMALL6"/>
</dbReference>
<evidence type="ECO:0000259" key="7">
    <source>
        <dbReference type="Pfam" id="PF00347"/>
    </source>
</evidence>
<dbReference type="SUPFAM" id="SSF56053">
    <property type="entry name" value="Ribosomal protein L6"/>
    <property type="match status" value="2"/>
</dbReference>
<protein>
    <recommendedName>
        <fullName evidence="4">Large ribosomal subunit protein uL6</fullName>
    </recommendedName>
</protein>
<dbReference type="Pfam" id="PF00347">
    <property type="entry name" value="Ribosomal_L6"/>
    <property type="match status" value="2"/>
</dbReference>
<evidence type="ECO:0000256" key="3">
    <source>
        <dbReference type="ARBA" id="ARBA00023274"/>
    </source>
</evidence>
<evidence type="ECO:0000313" key="9">
    <source>
        <dbReference type="Proteomes" id="UP000177061"/>
    </source>
</evidence>
<dbReference type="HAMAP" id="MF_01365_B">
    <property type="entry name" value="Ribosomal_uL6_B"/>
    <property type="match status" value="1"/>
</dbReference>
<keyword evidence="4 6" id="KW-0699">rRNA-binding</keyword>
<evidence type="ECO:0000256" key="1">
    <source>
        <dbReference type="ARBA" id="ARBA00009356"/>
    </source>
</evidence>
<organism evidence="8 9">
    <name type="scientific">Candidatus Portnoybacteria bacterium RIFCSPHIGHO2_12_FULL_38_9</name>
    <dbReference type="NCBI Taxonomy" id="1801997"/>
    <lineage>
        <taxon>Bacteria</taxon>
        <taxon>Candidatus Portnoyibacteriota</taxon>
    </lineage>
</organism>
<accession>A0A1G2FGU9</accession>
<dbReference type="AlphaFoldDB" id="A0A1G2FGU9"/>
<dbReference type="FunFam" id="3.90.930.12:FF:000001">
    <property type="entry name" value="50S ribosomal protein L6"/>
    <property type="match status" value="1"/>
</dbReference>
<dbReference type="InterPro" id="IPR036789">
    <property type="entry name" value="Ribosomal_uL6-like_a/b-dom_sf"/>
</dbReference>
<dbReference type="PANTHER" id="PTHR11655">
    <property type="entry name" value="60S/50S RIBOSOMAL PROTEIN L6/L9"/>
    <property type="match status" value="1"/>
</dbReference>
<evidence type="ECO:0000313" key="8">
    <source>
        <dbReference type="EMBL" id="OGZ37293.1"/>
    </source>
</evidence>
<comment type="function">
    <text evidence="4 6">This protein binds to the 23S rRNA, and is important in its secondary structure. It is located near the subunit interface in the base of the L7/L12 stalk, and near the tRNA binding site of the peptidyltransferase center.</text>
</comment>
<comment type="similarity">
    <text evidence="1 4 5">Belongs to the universal ribosomal protein uL6 family.</text>
</comment>
<dbReference type="GO" id="GO:0002181">
    <property type="term" value="P:cytoplasmic translation"/>
    <property type="evidence" value="ECO:0007669"/>
    <property type="project" value="TreeGrafter"/>
</dbReference>
<dbReference type="Proteomes" id="UP000177061">
    <property type="component" value="Unassembled WGS sequence"/>
</dbReference>
<evidence type="ECO:0000256" key="4">
    <source>
        <dbReference type="HAMAP-Rule" id="MF_01365"/>
    </source>
</evidence>
<dbReference type="Gene3D" id="3.90.930.12">
    <property type="entry name" value="Ribosomal protein L6, alpha-beta domain"/>
    <property type="match status" value="2"/>
</dbReference>
<dbReference type="InterPro" id="IPR002358">
    <property type="entry name" value="Ribosomal_uL6_CS"/>
</dbReference>
<dbReference type="PIRSF" id="PIRSF002162">
    <property type="entry name" value="Ribosomal_L6"/>
    <property type="match status" value="1"/>
</dbReference>
<dbReference type="EMBL" id="MHNB01000013">
    <property type="protein sequence ID" value="OGZ37293.1"/>
    <property type="molecule type" value="Genomic_DNA"/>
</dbReference>
<evidence type="ECO:0000256" key="5">
    <source>
        <dbReference type="RuleBase" id="RU003869"/>
    </source>
</evidence>
<dbReference type="PANTHER" id="PTHR11655:SF14">
    <property type="entry name" value="LARGE RIBOSOMAL SUBUNIT PROTEIN UL6M"/>
    <property type="match status" value="1"/>
</dbReference>
<gene>
    <name evidence="4" type="primary">rplF</name>
    <name evidence="8" type="ORF">A3J64_01415</name>
</gene>
<comment type="caution">
    <text evidence="8">The sequence shown here is derived from an EMBL/GenBank/DDBJ whole genome shotgun (WGS) entry which is preliminary data.</text>
</comment>
<dbReference type="GO" id="GO:0022625">
    <property type="term" value="C:cytosolic large ribosomal subunit"/>
    <property type="evidence" value="ECO:0007669"/>
    <property type="project" value="UniProtKB-UniRule"/>
</dbReference>
<sequence length="180" mass="19706">MSRIGKQLIKIPEGVEVKINDSVITIKGPKGELNQKIIPGFKIELKDGKISVVPIKKSKNTRSLWGLMRSLISNMTKGTVDGFEKKLEIEGVGYRASVSGDKLILNLGFSHPIEIEAPKGIEFRVDKNIITVSGIDKQLVGQIAADIRAKRKPEPYKGKGIRYFGEVIKRKAGKKAVAAG</sequence>
<proteinExistence type="inferred from homology"/>
<dbReference type="GO" id="GO:0019843">
    <property type="term" value="F:rRNA binding"/>
    <property type="evidence" value="ECO:0007669"/>
    <property type="project" value="UniProtKB-UniRule"/>
</dbReference>
<keyword evidence="3 4" id="KW-0687">Ribonucleoprotein</keyword>
<dbReference type="InterPro" id="IPR020040">
    <property type="entry name" value="Ribosomal_uL6_a/b-dom"/>
</dbReference>
<keyword evidence="4 6" id="KW-0694">RNA-binding</keyword>
<dbReference type="InterPro" id="IPR019906">
    <property type="entry name" value="Ribosomal_uL6_bac-type"/>
</dbReference>